<comment type="caution">
    <text evidence="2">The sequence shown here is derived from an EMBL/GenBank/DDBJ whole genome shotgun (WGS) entry which is preliminary data.</text>
</comment>
<keyword evidence="1" id="KW-0472">Membrane</keyword>
<dbReference type="RefSeq" id="WP_377718790.1">
    <property type="nucleotide sequence ID" value="NZ_JBHSAM010000021.1"/>
</dbReference>
<evidence type="ECO:0000256" key="1">
    <source>
        <dbReference type="SAM" id="Phobius"/>
    </source>
</evidence>
<accession>A0ABV8K2F3</accession>
<gene>
    <name evidence="2" type="ORF">ACFOZ8_10615</name>
</gene>
<feature type="transmembrane region" description="Helical" evidence="1">
    <location>
        <begin position="34"/>
        <end position="52"/>
    </location>
</feature>
<dbReference type="Proteomes" id="UP001595715">
    <property type="component" value="Unassembled WGS sequence"/>
</dbReference>
<evidence type="ECO:0000313" key="2">
    <source>
        <dbReference type="EMBL" id="MFC4100114.1"/>
    </source>
</evidence>
<sequence length="66" mass="7695">MILARFWMLFGAILGVLNGYEFLSAWIGESEMRYGKLFLSLGGVLLVVIHWLELKQLKKKPRQDRN</sequence>
<dbReference type="EMBL" id="JBHSAM010000021">
    <property type="protein sequence ID" value="MFC4100114.1"/>
    <property type="molecule type" value="Genomic_DNA"/>
</dbReference>
<keyword evidence="1" id="KW-1133">Transmembrane helix</keyword>
<keyword evidence="3" id="KW-1185">Reference proteome</keyword>
<name>A0ABV8K2F3_9BACL</name>
<evidence type="ECO:0000313" key="3">
    <source>
        <dbReference type="Proteomes" id="UP001595715"/>
    </source>
</evidence>
<proteinExistence type="predicted"/>
<reference evidence="3" key="1">
    <citation type="journal article" date="2019" name="Int. J. Syst. Evol. Microbiol.">
        <title>The Global Catalogue of Microorganisms (GCM) 10K type strain sequencing project: providing services to taxonomists for standard genome sequencing and annotation.</title>
        <authorList>
            <consortium name="The Broad Institute Genomics Platform"/>
            <consortium name="The Broad Institute Genome Sequencing Center for Infectious Disease"/>
            <person name="Wu L."/>
            <person name="Ma J."/>
        </authorList>
    </citation>
    <scope>NUCLEOTIDE SEQUENCE [LARGE SCALE GENOMIC DNA]</scope>
    <source>
        <strain evidence="3">IBRC-M 10987</strain>
    </source>
</reference>
<protein>
    <recommendedName>
        <fullName evidence="4">DUF378 domain-containing protein</fullName>
    </recommendedName>
</protein>
<feature type="transmembrane region" description="Helical" evidence="1">
    <location>
        <begin position="7"/>
        <end position="28"/>
    </location>
</feature>
<keyword evidence="1" id="KW-0812">Transmembrane</keyword>
<evidence type="ECO:0008006" key="4">
    <source>
        <dbReference type="Google" id="ProtNLM"/>
    </source>
</evidence>
<organism evidence="2 3">
    <name type="scientific">Paenibacillus xanthanilyticus</name>
    <dbReference type="NCBI Taxonomy" id="1783531"/>
    <lineage>
        <taxon>Bacteria</taxon>
        <taxon>Bacillati</taxon>
        <taxon>Bacillota</taxon>
        <taxon>Bacilli</taxon>
        <taxon>Bacillales</taxon>
        <taxon>Paenibacillaceae</taxon>
        <taxon>Paenibacillus</taxon>
    </lineage>
</organism>